<dbReference type="CDD" id="cd07067">
    <property type="entry name" value="HP_PGM_like"/>
    <property type="match status" value="1"/>
</dbReference>
<accession>A0A2N6VQI5</accession>
<dbReference type="RefSeq" id="WP_102238014.1">
    <property type="nucleotide sequence ID" value="NZ_PNHK01000001.1"/>
</dbReference>
<protein>
    <submittedName>
        <fullName evidence="1">Phosphohistidine phosphatase</fullName>
    </submittedName>
</protein>
<dbReference type="SUPFAM" id="SSF53254">
    <property type="entry name" value="Phosphoglycerate mutase-like"/>
    <property type="match status" value="1"/>
</dbReference>
<evidence type="ECO:0000313" key="2">
    <source>
        <dbReference type="Proteomes" id="UP000235598"/>
    </source>
</evidence>
<dbReference type="OrthoDB" id="9810154at2"/>
<dbReference type="InterPro" id="IPR029033">
    <property type="entry name" value="His_PPase_superfam"/>
</dbReference>
<name>A0A2N6VQI5_9MICO</name>
<dbReference type="InterPro" id="IPR013078">
    <property type="entry name" value="His_Pase_superF_clade-1"/>
</dbReference>
<dbReference type="SMART" id="SM00855">
    <property type="entry name" value="PGAM"/>
    <property type="match status" value="1"/>
</dbReference>
<dbReference type="EMBL" id="PNHK01000001">
    <property type="protein sequence ID" value="PMD06367.1"/>
    <property type="molecule type" value="Genomic_DNA"/>
</dbReference>
<sequence>MPTLVLARHAHATHDPMPDFDRHLTDEGEAEAALAGRFLSQFPLTHLVSSPAKRTTQTGQAVVDALNDAYRGRPDFNAVELQFEPALYDATVQTWLDTINAIPEEVPGAYIVGHNPIVWETVEHLSGVSLKKFKPSSVAVFRLPSWDVDTFPEPTVRYFGN</sequence>
<organism evidence="1 2">
    <name type="scientific">Brevibacterium paucivorans</name>
    <dbReference type="NCBI Taxonomy" id="170994"/>
    <lineage>
        <taxon>Bacteria</taxon>
        <taxon>Bacillati</taxon>
        <taxon>Actinomycetota</taxon>
        <taxon>Actinomycetes</taxon>
        <taxon>Micrococcales</taxon>
        <taxon>Brevibacteriaceae</taxon>
        <taxon>Brevibacterium</taxon>
    </lineage>
</organism>
<dbReference type="Pfam" id="PF00300">
    <property type="entry name" value="His_Phos_1"/>
    <property type="match status" value="1"/>
</dbReference>
<dbReference type="AlphaFoldDB" id="A0A2N6VQI5"/>
<dbReference type="Proteomes" id="UP000235598">
    <property type="component" value="Unassembled WGS sequence"/>
</dbReference>
<comment type="caution">
    <text evidence="1">The sequence shown here is derived from an EMBL/GenBank/DDBJ whole genome shotgun (WGS) entry which is preliminary data.</text>
</comment>
<reference evidence="1 2" key="1">
    <citation type="submission" date="2017-09" db="EMBL/GenBank/DDBJ databases">
        <title>Bacterial strain isolated from the female urinary microbiota.</title>
        <authorList>
            <person name="Thomas-White K."/>
            <person name="Kumar N."/>
            <person name="Forster S."/>
            <person name="Putonti C."/>
            <person name="Lawley T."/>
            <person name="Wolfe A.J."/>
        </authorList>
    </citation>
    <scope>NUCLEOTIDE SEQUENCE [LARGE SCALE GENOMIC DNA]</scope>
    <source>
        <strain evidence="1 2">UMB1301</strain>
    </source>
</reference>
<evidence type="ECO:0000313" key="1">
    <source>
        <dbReference type="EMBL" id="PMD06367.1"/>
    </source>
</evidence>
<gene>
    <name evidence="1" type="ORF">CJ199_03090</name>
</gene>
<dbReference type="Gene3D" id="3.40.50.1240">
    <property type="entry name" value="Phosphoglycerate mutase-like"/>
    <property type="match status" value="1"/>
</dbReference>
<proteinExistence type="predicted"/>